<keyword evidence="2" id="KW-1185">Reference proteome</keyword>
<name>A0A317R9F8_9BURK</name>
<organism evidence="1 2">
    <name type="scientific">Melaminivora alkalimesophila</name>
    <dbReference type="NCBI Taxonomy" id="1165852"/>
    <lineage>
        <taxon>Bacteria</taxon>
        <taxon>Pseudomonadati</taxon>
        <taxon>Pseudomonadota</taxon>
        <taxon>Betaproteobacteria</taxon>
        <taxon>Burkholderiales</taxon>
        <taxon>Comamonadaceae</taxon>
        <taxon>Melaminivora</taxon>
    </lineage>
</organism>
<dbReference type="Proteomes" id="UP000246483">
    <property type="component" value="Unassembled WGS sequence"/>
</dbReference>
<dbReference type="RefSeq" id="WP_019373240.1">
    <property type="nucleotide sequence ID" value="NZ_ALEE01000223.1"/>
</dbReference>
<dbReference type="OrthoDB" id="8904003at2"/>
<evidence type="ECO:0000313" key="2">
    <source>
        <dbReference type="Proteomes" id="UP000246483"/>
    </source>
</evidence>
<dbReference type="InterPro" id="IPR034756">
    <property type="entry name" value="T2SSM_b"/>
</dbReference>
<dbReference type="Pfam" id="PF10741">
    <property type="entry name" value="T2SSM_b"/>
    <property type="match status" value="1"/>
</dbReference>
<accession>A0A317R9F8</accession>
<reference evidence="1 2" key="1">
    <citation type="submission" date="2018-05" db="EMBL/GenBank/DDBJ databases">
        <title>Genomic Encyclopedia of Type Strains, Phase IV (KMG-IV): sequencing the most valuable type-strain genomes for metagenomic binning, comparative biology and taxonomic classification.</title>
        <authorList>
            <person name="Goeker M."/>
        </authorList>
    </citation>
    <scope>NUCLEOTIDE SEQUENCE [LARGE SCALE GENOMIC DNA]</scope>
    <source>
        <strain evidence="1 2">DSM 26006</strain>
    </source>
</reference>
<protein>
    <submittedName>
        <fullName evidence="1">General secretion pathway protein M</fullName>
    </submittedName>
</protein>
<gene>
    <name evidence="1" type="ORF">DFR36_10997</name>
</gene>
<proteinExistence type="predicted"/>
<dbReference type="AlphaFoldDB" id="A0A317R9F8"/>
<dbReference type="NCBIfam" id="NF040576">
    <property type="entry name" value="T2SS_GspM_XpsM"/>
    <property type="match status" value="1"/>
</dbReference>
<comment type="caution">
    <text evidence="1">The sequence shown here is derived from an EMBL/GenBank/DDBJ whole genome shotgun (WGS) entry which is preliminary data.</text>
</comment>
<dbReference type="EMBL" id="QGUB01000009">
    <property type="protein sequence ID" value="PWW43745.1"/>
    <property type="molecule type" value="Genomic_DNA"/>
</dbReference>
<evidence type="ECO:0000313" key="1">
    <source>
        <dbReference type="EMBL" id="PWW43745.1"/>
    </source>
</evidence>
<sequence>MNRPTARDWAWVAATLALVLLPLLFGAGYVWRKHHWAQAELERIAPRYARLAGLQEAPQLDERLAAARQRLAQYVYPADMDATQAGNDAQQRVRAVFSAAGLTVVSSQVLPTKVEHGFERISLAVRVEGELVHLQSALAVLPSLSPAVLVDGMNAQVVGVQRADRPQRLAVQFNLSVLHAKPA</sequence>